<organism evidence="2 3">
    <name type="scientific">Camelina sativa</name>
    <name type="common">False flax</name>
    <name type="synonym">Myagrum sativum</name>
    <dbReference type="NCBI Taxonomy" id="90675"/>
    <lineage>
        <taxon>Eukaryota</taxon>
        <taxon>Viridiplantae</taxon>
        <taxon>Streptophyta</taxon>
        <taxon>Embryophyta</taxon>
        <taxon>Tracheophyta</taxon>
        <taxon>Spermatophyta</taxon>
        <taxon>Magnoliopsida</taxon>
        <taxon>eudicotyledons</taxon>
        <taxon>Gunneridae</taxon>
        <taxon>Pentapetalae</taxon>
        <taxon>rosids</taxon>
        <taxon>malvids</taxon>
        <taxon>Brassicales</taxon>
        <taxon>Brassicaceae</taxon>
        <taxon>Camelineae</taxon>
        <taxon>Camelina</taxon>
    </lineage>
</organism>
<feature type="non-terminal residue" evidence="3">
    <location>
        <position position="223"/>
    </location>
</feature>
<evidence type="ECO:0000256" key="1">
    <source>
        <dbReference type="SAM" id="MobiDB-lite"/>
    </source>
</evidence>
<dbReference type="Proteomes" id="UP000694864">
    <property type="component" value="Chromosome 14"/>
</dbReference>
<name>A0ABM1QXC2_CAMSA</name>
<protein>
    <submittedName>
        <fullName evidence="3">Uncharacterized protein LOC109128813</fullName>
    </submittedName>
</protein>
<dbReference type="GeneID" id="109128813"/>
<reference evidence="3" key="2">
    <citation type="submission" date="2025-08" db="UniProtKB">
        <authorList>
            <consortium name="RefSeq"/>
        </authorList>
    </citation>
    <scope>IDENTIFICATION</scope>
</reference>
<evidence type="ECO:0000313" key="2">
    <source>
        <dbReference type="Proteomes" id="UP000694864"/>
    </source>
</evidence>
<sequence length="223" mass="25995">MVILLGGCDMVLGKQWLEILGPITCDFEKLVMQFPIGHKKVLLQGIRQGSVRDMMAIKLNKLREAQLSMIVVPEVPAKEQMLVCSLEAKHQSDQESSKEEQRFQQESSGGGNKLLPKLLDEFYMTMIIDDQQPVVPESLSPVFDDFSLEVAEFCKYYRWKQRLSPKSWMFKYRSAKENIWCREKQSWFNTWRKNVRGKNIDNVGVENCLQQHELNCDGRFQIK</sequence>
<proteinExistence type="predicted"/>
<gene>
    <name evidence="3" type="primary">LOC109128813</name>
</gene>
<feature type="region of interest" description="Disordered" evidence="1">
    <location>
        <begin position="90"/>
        <end position="112"/>
    </location>
</feature>
<dbReference type="RefSeq" id="XP_019091410.1">
    <property type="nucleotide sequence ID" value="XM_019235865.1"/>
</dbReference>
<keyword evidence="2" id="KW-1185">Reference proteome</keyword>
<accession>A0ABM1QXC2</accession>
<reference evidence="2" key="1">
    <citation type="journal article" date="2014" name="Nat. Commun.">
        <title>The emerging biofuel crop Camelina sativa retains a highly undifferentiated hexaploid genome structure.</title>
        <authorList>
            <person name="Kagale S."/>
            <person name="Koh C."/>
            <person name="Nixon J."/>
            <person name="Bollina V."/>
            <person name="Clarke W.E."/>
            <person name="Tuteja R."/>
            <person name="Spillane C."/>
            <person name="Robinson S.J."/>
            <person name="Links M.G."/>
            <person name="Clarke C."/>
            <person name="Higgins E.E."/>
            <person name="Huebert T."/>
            <person name="Sharpe A.G."/>
            <person name="Parkin I.A."/>
        </authorList>
    </citation>
    <scope>NUCLEOTIDE SEQUENCE [LARGE SCALE GENOMIC DNA]</scope>
    <source>
        <strain evidence="2">cv. DH55</strain>
    </source>
</reference>
<feature type="compositionally biased region" description="Basic and acidic residues" evidence="1">
    <location>
        <begin position="90"/>
        <end position="103"/>
    </location>
</feature>
<evidence type="ECO:0000313" key="3">
    <source>
        <dbReference type="RefSeq" id="XP_019091410.1"/>
    </source>
</evidence>